<dbReference type="RefSeq" id="XP_060373256.1">
    <property type="nucleotide sequence ID" value="XM_060532165.1"/>
</dbReference>
<evidence type="ECO:0000313" key="2">
    <source>
        <dbReference type="EMBL" id="KAK1473218.1"/>
    </source>
</evidence>
<proteinExistence type="predicted"/>
<protein>
    <recommendedName>
        <fullName evidence="4">SWIM-type domain-containing protein</fullName>
    </recommendedName>
</protein>
<dbReference type="GeneID" id="85416403"/>
<accession>A0ABQ9QJA5</accession>
<dbReference type="Proteomes" id="UP001227543">
    <property type="component" value="Unassembled WGS sequence"/>
</dbReference>
<name>A0ABQ9QJA5_9PEZI</name>
<organism evidence="2 3">
    <name type="scientific">Colletotrichum tamarilloi</name>
    <dbReference type="NCBI Taxonomy" id="1209934"/>
    <lineage>
        <taxon>Eukaryota</taxon>
        <taxon>Fungi</taxon>
        <taxon>Dikarya</taxon>
        <taxon>Ascomycota</taxon>
        <taxon>Pezizomycotina</taxon>
        <taxon>Sordariomycetes</taxon>
        <taxon>Hypocreomycetidae</taxon>
        <taxon>Glomerellales</taxon>
        <taxon>Glomerellaceae</taxon>
        <taxon>Colletotrichum</taxon>
        <taxon>Colletotrichum acutatum species complex</taxon>
    </lineage>
</organism>
<dbReference type="EMBL" id="MLFU01000201">
    <property type="protein sequence ID" value="KAK1473218.1"/>
    <property type="molecule type" value="Genomic_DNA"/>
</dbReference>
<comment type="caution">
    <text evidence="2">The sequence shown here is derived from an EMBL/GenBank/DDBJ whole genome shotgun (WGS) entry which is preliminary data.</text>
</comment>
<reference evidence="2 3" key="1">
    <citation type="submission" date="2016-10" db="EMBL/GenBank/DDBJ databases">
        <title>The genome sequence of Colletotrichum fioriniae PJ7.</title>
        <authorList>
            <person name="Baroncelli R."/>
        </authorList>
    </citation>
    <scope>NUCLEOTIDE SEQUENCE [LARGE SCALE GENOMIC DNA]</scope>
    <source>
        <strain evidence="2 3">Tom-12</strain>
    </source>
</reference>
<feature type="region of interest" description="Disordered" evidence="1">
    <location>
        <begin position="54"/>
        <end position="76"/>
    </location>
</feature>
<sequence>MQSIFQNKNEGQRESLESFASGEGIPPHIDENFKNIGKVIALVCQKRSHIAKRLEHRRRPSLPEQQDSPRYASDDGMDCRLTTEDGTCTLCQLPIIGNICVHELTLRYFASEFELRRGDFMLLDIITTGAGNNPITRHCRFQISVHMDPGGRNLKINANFDRKPYNLGSLSHWPPITDIVRYLDDESAIRIAE</sequence>
<feature type="region of interest" description="Disordered" evidence="1">
    <location>
        <begin position="1"/>
        <end position="22"/>
    </location>
</feature>
<evidence type="ECO:0000313" key="3">
    <source>
        <dbReference type="Proteomes" id="UP001227543"/>
    </source>
</evidence>
<keyword evidence="3" id="KW-1185">Reference proteome</keyword>
<gene>
    <name evidence="2" type="ORF">CTAM01_16172</name>
</gene>
<evidence type="ECO:0008006" key="4">
    <source>
        <dbReference type="Google" id="ProtNLM"/>
    </source>
</evidence>
<evidence type="ECO:0000256" key="1">
    <source>
        <dbReference type="SAM" id="MobiDB-lite"/>
    </source>
</evidence>